<dbReference type="EC" id="5.6.2.4" evidence="11"/>
<keyword evidence="9" id="KW-0539">Nucleus</keyword>
<reference evidence="18" key="1">
    <citation type="submission" date="2021-01" db="UniProtKB">
        <authorList>
            <consortium name="EnsemblMetazoa"/>
        </authorList>
    </citation>
    <scope>IDENTIFICATION</scope>
</reference>
<evidence type="ECO:0000259" key="17">
    <source>
        <dbReference type="PROSITE" id="PS51194"/>
    </source>
</evidence>
<dbReference type="KEGG" id="vde:111251853"/>
<evidence type="ECO:0000256" key="13">
    <source>
        <dbReference type="PROSITE-ProRule" id="PRU00047"/>
    </source>
</evidence>
<dbReference type="InterPro" id="IPR001650">
    <property type="entry name" value="Helicase_C-like"/>
</dbReference>
<dbReference type="CTD" id="53438"/>
<evidence type="ECO:0000256" key="6">
    <source>
        <dbReference type="ARBA" id="ARBA00022840"/>
    </source>
</evidence>
<keyword evidence="8" id="KW-0413">Isomerase</keyword>
<comment type="subcellular location">
    <subcellularLocation>
        <location evidence="1">Nucleus</location>
    </subcellularLocation>
</comment>
<evidence type="ECO:0000256" key="5">
    <source>
        <dbReference type="ARBA" id="ARBA00022806"/>
    </source>
</evidence>
<keyword evidence="19" id="KW-1185">Reference proteome</keyword>
<evidence type="ECO:0000256" key="12">
    <source>
        <dbReference type="ARBA" id="ARBA00049360"/>
    </source>
</evidence>
<sequence>MDLDKQLLGAKVKIKTWEKQFIRLNLRVPESADIKTAPADIRAAYVAYFRYKKRQSEADVAQRQSSDDSAEVWGEHFNVKHREAGQKAWSTQERFADKIKKTVLSGSPLWRSGLGKQIPSLAPCQTENETPVAIEIVKERKVSCHDGNPSAAQLETGHNSGENNLTGQSVDKLLDLDNDLCDTTQAADEANDADTNSPPLRGIGSPVKAQQLMKHRAVFLNRNLNADWLERNADISEVSKKQPEEVTSSMSPSAVLETKMIPQAGIRIKLSQIKNFQIDIKSASEVDEAIKNAKNATIAGHSDAELGETLEKQEIRPTDDVISFEDEFAQQMKGRSDTANVRRMKTHHKFNAQTKPVEDAVLDKEEIVIDWKVVDHDWQDDIELETEHTPKRQGSRIMESSLENREDNGTNEDNKRKFISANSPEKHIGTPASRNILDPFQWNEQERRDESTNQPVRQLYPKEKVRVAETDKADVKELRKKGVKVHALAKRQLEIKPQRTKTKKLPPETTSSVKIGRKRARNTSDDLIGQSEEEHVCALQIVRRYTGAEGSENESQLIDGAVKRAKMSVKSPDDYEEDCSGSVSSKPIKMTSIERRMTNGTLNENFVKANLRKKTYSRGLKKLNFKKYKFEQWKQAKQESQSGLCSWGEPDNDVRMSKVECFKCGGFGHWARYCVSKATSAQEDNEPPEEIHIPTLEEAAALAKGIRNAEPVQLTSPKQNQPTSSRVASTQGSAVLRLCVAEAAKLDSHELCSSEVKSSQFEVDETEEEIEQVMSQIPLDYTKKNDTTDGKNQGEDARFKTIVPLEPIDGLEVKRYLHELGFQEFRPGQEAVVNRILKGQSTLMVSSTGSGKSLCYQLPAYIYANKMTCVTLVVSPLISLMEDQVTGLPGKLKAVYLHSGITPQQREKTIELIKEGQVHAVLVSPEAVVAAGQGGSLLAGLPPIAFACIDEAHCLSEWSHNFRPSYLQLHKTLRERLGVQCVLALTATATRSTCKDIAHHLQIDQDGVVGLFKLPDNLVLTASKELDRDRALINLFKSERFSSCNSIIVYTTRRDETERLAALIRTSMQDKLRTNEQLAKMKRQRNKARDVLCWDAEAYHAGLTPAKRKSVQNKFMRGQIRVVVATVAFGMGIDKADIRAVIHYNMPKSFENYVQEAGRAGRDGQRSDCHLFLEFKNEDRNDIKRHIFADSTDRFVLRKFLEKVFEPMKRLKDAIHKMPHYEVALNIEQMIEYLDMKEENILTLMCFLESHPNKFIQLKHRVYGTATVKCYGGPSQFASLVKTSPALAAALALKKKFGELKDDEKPMNTMSFPVVEVATFMGWDSRLVKRDLKKLEWDDSRVAAGGSYRKTGVIVEFSDICFHLYVSSDLGNLDEDEVLEYLLERITEQEKLQLERLTKVFSAFKHVAFQSGEGDDEVDIERSNRLKWIIENYFNEEPLGIEVDEDFNKASTEDIDEDYLRGDIRSLIHSQPDQTFTGRAIARIMHGIASPNYPAQVWGRLRRVWRSHLEVDFQTLVRIANNEIVRWRSGINNS</sequence>
<evidence type="ECO:0000256" key="7">
    <source>
        <dbReference type="ARBA" id="ARBA00023125"/>
    </source>
</evidence>
<dbReference type="SMART" id="SM00487">
    <property type="entry name" value="DEXDc"/>
    <property type="match status" value="1"/>
</dbReference>
<dbReference type="GO" id="GO:0003677">
    <property type="term" value="F:DNA binding"/>
    <property type="evidence" value="ECO:0007669"/>
    <property type="project" value="UniProtKB-KW"/>
</dbReference>
<proteinExistence type="inferred from homology"/>
<evidence type="ECO:0000256" key="3">
    <source>
        <dbReference type="ARBA" id="ARBA00022741"/>
    </source>
</evidence>
<dbReference type="Proteomes" id="UP000594260">
    <property type="component" value="Unplaced"/>
</dbReference>
<dbReference type="CDD" id="cd18018">
    <property type="entry name" value="DEXHc_RecQ4-like"/>
    <property type="match status" value="1"/>
</dbReference>
<dbReference type="GO" id="GO:0016787">
    <property type="term" value="F:hydrolase activity"/>
    <property type="evidence" value="ECO:0007669"/>
    <property type="project" value="UniProtKB-KW"/>
</dbReference>
<keyword evidence="7" id="KW-0238">DNA-binding</keyword>
<evidence type="ECO:0000256" key="14">
    <source>
        <dbReference type="SAM" id="MobiDB-lite"/>
    </source>
</evidence>
<evidence type="ECO:0000256" key="11">
    <source>
        <dbReference type="ARBA" id="ARBA00034808"/>
    </source>
</evidence>
<dbReference type="SMART" id="SM00343">
    <property type="entry name" value="ZnF_C2HC"/>
    <property type="match status" value="1"/>
</dbReference>
<feature type="region of interest" description="Disordered" evidence="14">
    <location>
        <begin position="145"/>
        <end position="165"/>
    </location>
</feature>
<keyword evidence="13" id="KW-0862">Zinc</keyword>
<dbReference type="SUPFAM" id="SSF57756">
    <property type="entry name" value="Retrovirus zinc finger-like domains"/>
    <property type="match status" value="1"/>
</dbReference>
<dbReference type="EnsemblMetazoa" id="XM_022808906">
    <property type="protein sequence ID" value="XP_022664641"/>
    <property type="gene ID" value="LOC111251853"/>
</dbReference>
<accession>A0A7M7MHX4</accession>
<dbReference type="NCBIfam" id="TIGR00614">
    <property type="entry name" value="recQ_fam"/>
    <property type="match status" value="1"/>
</dbReference>
<name>A0A7M7MHX4_VARDE</name>
<dbReference type="RefSeq" id="XP_022664641.1">
    <property type="nucleotide sequence ID" value="XM_022808906.1"/>
</dbReference>
<organism evidence="18 19">
    <name type="scientific">Varroa destructor</name>
    <name type="common">Honeybee mite</name>
    <dbReference type="NCBI Taxonomy" id="109461"/>
    <lineage>
        <taxon>Eukaryota</taxon>
        <taxon>Metazoa</taxon>
        <taxon>Ecdysozoa</taxon>
        <taxon>Arthropoda</taxon>
        <taxon>Chelicerata</taxon>
        <taxon>Arachnida</taxon>
        <taxon>Acari</taxon>
        <taxon>Parasitiformes</taxon>
        <taxon>Mesostigmata</taxon>
        <taxon>Gamasina</taxon>
        <taxon>Dermanyssoidea</taxon>
        <taxon>Varroidae</taxon>
        <taxon>Varroa</taxon>
    </lineage>
</organism>
<comment type="catalytic activity">
    <reaction evidence="12">
        <text>ATP + H2O = ADP + phosphate + H(+)</text>
        <dbReference type="Rhea" id="RHEA:13065"/>
        <dbReference type="ChEBI" id="CHEBI:15377"/>
        <dbReference type="ChEBI" id="CHEBI:15378"/>
        <dbReference type="ChEBI" id="CHEBI:30616"/>
        <dbReference type="ChEBI" id="CHEBI:43474"/>
        <dbReference type="ChEBI" id="CHEBI:456216"/>
    </reaction>
</comment>
<dbReference type="InterPro" id="IPR011545">
    <property type="entry name" value="DEAD/DEAH_box_helicase_dom"/>
</dbReference>
<feature type="compositionally biased region" description="Polar residues" evidence="14">
    <location>
        <begin position="150"/>
        <end position="165"/>
    </location>
</feature>
<evidence type="ECO:0000313" key="18">
    <source>
        <dbReference type="EnsemblMetazoa" id="XP_022664641"/>
    </source>
</evidence>
<dbReference type="GO" id="GO:0043138">
    <property type="term" value="F:3'-5' DNA helicase activity"/>
    <property type="evidence" value="ECO:0007669"/>
    <property type="project" value="UniProtKB-EC"/>
</dbReference>
<dbReference type="FunCoup" id="A0A7M7MHX4">
    <property type="interactions" value="518"/>
</dbReference>
<dbReference type="GO" id="GO:0008270">
    <property type="term" value="F:zinc ion binding"/>
    <property type="evidence" value="ECO:0007669"/>
    <property type="project" value="UniProtKB-KW"/>
</dbReference>
<dbReference type="GO" id="GO:0000724">
    <property type="term" value="P:double-strand break repair via homologous recombination"/>
    <property type="evidence" value="ECO:0007669"/>
    <property type="project" value="TreeGrafter"/>
</dbReference>
<dbReference type="PANTHER" id="PTHR13710">
    <property type="entry name" value="DNA HELICASE RECQ FAMILY MEMBER"/>
    <property type="match status" value="1"/>
</dbReference>
<dbReference type="GO" id="GO:0005737">
    <property type="term" value="C:cytoplasm"/>
    <property type="evidence" value="ECO:0007669"/>
    <property type="project" value="TreeGrafter"/>
</dbReference>
<keyword evidence="4" id="KW-0378">Hydrolase</keyword>
<evidence type="ECO:0000313" key="19">
    <source>
        <dbReference type="Proteomes" id="UP000594260"/>
    </source>
</evidence>
<protein>
    <recommendedName>
        <fullName evidence="11">DNA 3'-5' helicase</fullName>
        <ecNumber evidence="11">5.6.2.4</ecNumber>
    </recommendedName>
</protein>
<dbReference type="InterPro" id="IPR001878">
    <property type="entry name" value="Znf_CCHC"/>
</dbReference>
<evidence type="ECO:0000259" key="15">
    <source>
        <dbReference type="PROSITE" id="PS50158"/>
    </source>
</evidence>
<evidence type="ECO:0000256" key="2">
    <source>
        <dbReference type="ARBA" id="ARBA00005446"/>
    </source>
</evidence>
<dbReference type="Pfam" id="PF00271">
    <property type="entry name" value="Helicase_C"/>
    <property type="match status" value="1"/>
</dbReference>
<dbReference type="OrthoDB" id="18781at2759"/>
<evidence type="ECO:0000256" key="4">
    <source>
        <dbReference type="ARBA" id="ARBA00022801"/>
    </source>
</evidence>
<feature type="domain" description="CCHC-type" evidence="15">
    <location>
        <begin position="661"/>
        <end position="674"/>
    </location>
</feature>
<dbReference type="GO" id="GO:0005694">
    <property type="term" value="C:chromosome"/>
    <property type="evidence" value="ECO:0007669"/>
    <property type="project" value="TreeGrafter"/>
</dbReference>
<comment type="catalytic activity">
    <reaction evidence="10">
        <text>Couples ATP hydrolysis with the unwinding of duplex DNA by translocating in the 3'-5' direction.</text>
        <dbReference type="EC" id="5.6.2.4"/>
    </reaction>
</comment>
<evidence type="ECO:0000256" key="9">
    <source>
        <dbReference type="ARBA" id="ARBA00023242"/>
    </source>
</evidence>
<dbReference type="InterPro" id="IPR027417">
    <property type="entry name" value="P-loop_NTPase"/>
</dbReference>
<evidence type="ECO:0000259" key="16">
    <source>
        <dbReference type="PROSITE" id="PS51192"/>
    </source>
</evidence>
<dbReference type="InterPro" id="IPR014001">
    <property type="entry name" value="Helicase_ATP-bd"/>
</dbReference>
<dbReference type="Gene3D" id="1.10.10.1460">
    <property type="match status" value="1"/>
</dbReference>
<dbReference type="GO" id="GO:0009378">
    <property type="term" value="F:four-way junction helicase activity"/>
    <property type="evidence" value="ECO:0007669"/>
    <property type="project" value="TreeGrafter"/>
</dbReference>
<dbReference type="InterPro" id="IPR036875">
    <property type="entry name" value="Znf_CCHC_sf"/>
</dbReference>
<dbReference type="PROSITE" id="PS51192">
    <property type="entry name" value="HELICASE_ATP_BIND_1"/>
    <property type="match status" value="1"/>
</dbReference>
<feature type="region of interest" description="Disordered" evidence="14">
    <location>
        <begin position="384"/>
        <end position="416"/>
    </location>
</feature>
<keyword evidence="3" id="KW-0547">Nucleotide-binding</keyword>
<dbReference type="GeneID" id="111251853"/>
<dbReference type="GO" id="GO:0005524">
    <property type="term" value="F:ATP binding"/>
    <property type="evidence" value="ECO:0007669"/>
    <property type="project" value="UniProtKB-KW"/>
</dbReference>
<comment type="similarity">
    <text evidence="2">Belongs to the helicase family. RecQ subfamily.</text>
</comment>
<feature type="domain" description="Helicase ATP-binding" evidence="16">
    <location>
        <begin position="833"/>
        <end position="1007"/>
    </location>
</feature>
<dbReference type="PANTHER" id="PTHR13710:SF108">
    <property type="entry name" value="ATP-DEPENDENT DNA HELICASE Q4"/>
    <property type="match status" value="1"/>
</dbReference>
<keyword evidence="13" id="KW-0863">Zinc-finger</keyword>
<dbReference type="PROSITE" id="PS51194">
    <property type="entry name" value="HELICASE_CTER"/>
    <property type="match status" value="1"/>
</dbReference>
<keyword evidence="5" id="KW-0347">Helicase</keyword>
<dbReference type="InParanoid" id="A0A7M7MHX4"/>
<dbReference type="InterPro" id="IPR004589">
    <property type="entry name" value="DNA_helicase_ATP-dep_RecQ"/>
</dbReference>
<evidence type="ECO:0000256" key="10">
    <source>
        <dbReference type="ARBA" id="ARBA00034617"/>
    </source>
</evidence>
<dbReference type="Gene3D" id="3.40.50.300">
    <property type="entry name" value="P-loop containing nucleotide triphosphate hydrolases"/>
    <property type="match status" value="2"/>
</dbReference>
<feature type="compositionally biased region" description="Basic and acidic residues" evidence="14">
    <location>
        <begin position="402"/>
        <end position="416"/>
    </location>
</feature>
<keyword evidence="6" id="KW-0067">ATP-binding</keyword>
<evidence type="ECO:0000256" key="8">
    <source>
        <dbReference type="ARBA" id="ARBA00023235"/>
    </source>
</evidence>
<dbReference type="PROSITE" id="PS50158">
    <property type="entry name" value="ZF_CCHC"/>
    <property type="match status" value="1"/>
</dbReference>
<dbReference type="SUPFAM" id="SSF52540">
    <property type="entry name" value="P-loop containing nucleoside triphosphate hydrolases"/>
    <property type="match status" value="1"/>
</dbReference>
<dbReference type="SMART" id="SM00490">
    <property type="entry name" value="HELICc"/>
    <property type="match status" value="1"/>
</dbReference>
<keyword evidence="13" id="KW-0479">Metal-binding</keyword>
<dbReference type="Gene3D" id="4.10.60.10">
    <property type="entry name" value="Zinc finger, CCHC-type"/>
    <property type="match status" value="1"/>
</dbReference>
<dbReference type="GO" id="GO:0005634">
    <property type="term" value="C:nucleus"/>
    <property type="evidence" value="ECO:0007669"/>
    <property type="project" value="UniProtKB-SubCell"/>
</dbReference>
<dbReference type="FunFam" id="3.40.50.300:FF:000772">
    <property type="entry name" value="ATP-dependent DNA helicase Q4"/>
    <property type="match status" value="1"/>
</dbReference>
<dbReference type="Pfam" id="PF00270">
    <property type="entry name" value="DEAD"/>
    <property type="match status" value="1"/>
</dbReference>
<feature type="domain" description="Helicase C-terminal" evidence="17">
    <location>
        <begin position="1027"/>
        <end position="1212"/>
    </location>
</feature>
<evidence type="ECO:0000256" key="1">
    <source>
        <dbReference type="ARBA" id="ARBA00004123"/>
    </source>
</evidence>